<dbReference type="AlphaFoldDB" id="A0A6F8VH20"/>
<accession>A0A6F8VH20</accession>
<evidence type="ECO:0000313" key="2">
    <source>
        <dbReference type="Proteomes" id="UP000502260"/>
    </source>
</evidence>
<gene>
    <name evidence="1" type="ORF">SKTS_32830</name>
</gene>
<name>A0A6F8VH20_9PROT</name>
<dbReference type="RefSeq" id="WP_173067725.1">
    <property type="nucleotide sequence ID" value="NZ_AP022853.1"/>
</dbReference>
<reference evidence="2" key="1">
    <citation type="submission" date="2020-03" db="EMBL/GenBank/DDBJ databases">
        <title>Complete genome sequence of sulfur-oxidizing bacterium skT11.</title>
        <authorList>
            <person name="Kanda M."/>
            <person name="Kojima H."/>
            <person name="Fukui M."/>
        </authorList>
    </citation>
    <scope>NUCLEOTIDE SEQUENCE [LARGE SCALE GENOMIC DNA]</scope>
    <source>
        <strain evidence="2">skT11</strain>
    </source>
</reference>
<organism evidence="1 2">
    <name type="scientific">Sulfurimicrobium lacus</name>
    <dbReference type="NCBI Taxonomy" id="2715678"/>
    <lineage>
        <taxon>Bacteria</taxon>
        <taxon>Pseudomonadati</taxon>
        <taxon>Pseudomonadota</taxon>
        <taxon>Betaproteobacteria</taxon>
        <taxon>Nitrosomonadales</taxon>
        <taxon>Sulfuricellaceae</taxon>
        <taxon>Sulfurimicrobium</taxon>
    </lineage>
</organism>
<sequence>MSERSIAAVPRTILSMLALALAAQIFWRLQAPPPTANAHALPPAPSYQAASVTSFGETILASQWLALYLQAFDNQPGISIPFLDLDYRTVTGWLGRMLELDPRAQYPLLMASHLYAQVPDLGKERQMLDFTYREFFAAPNQRWQWLAHAAIIAKHRLNDPALALKYAQAIARYATGPDVPHWAQQMPIFILEDMGETQSAKILLGGLLANNTLTDPHEIHFLTERLNALEAQSVDKSSPLLKKQRN</sequence>
<protein>
    <submittedName>
        <fullName evidence="1">Uncharacterized protein</fullName>
    </submittedName>
</protein>
<dbReference type="Proteomes" id="UP000502260">
    <property type="component" value="Chromosome"/>
</dbReference>
<dbReference type="KEGG" id="slac:SKTS_32830"/>
<dbReference type="EMBL" id="AP022853">
    <property type="protein sequence ID" value="BCB28397.1"/>
    <property type="molecule type" value="Genomic_DNA"/>
</dbReference>
<evidence type="ECO:0000313" key="1">
    <source>
        <dbReference type="EMBL" id="BCB28397.1"/>
    </source>
</evidence>
<keyword evidence="2" id="KW-1185">Reference proteome</keyword>
<proteinExistence type="predicted"/>